<organism evidence="2 3">
    <name type="scientific">Croceibacter atlanticus (strain ATCC BAA-628 / JCM 21780 / CIP 108009 / IAM 15332 / KCTC 12090 / HTCC2559)</name>
    <dbReference type="NCBI Taxonomy" id="216432"/>
    <lineage>
        <taxon>Bacteria</taxon>
        <taxon>Pseudomonadati</taxon>
        <taxon>Bacteroidota</taxon>
        <taxon>Flavobacteriia</taxon>
        <taxon>Flavobacteriales</taxon>
        <taxon>Flavobacteriaceae</taxon>
        <taxon>Croceibacter</taxon>
    </lineage>
</organism>
<dbReference type="SUPFAM" id="SSF56925">
    <property type="entry name" value="OMPA-like"/>
    <property type="match status" value="1"/>
</dbReference>
<reference evidence="2 3" key="1">
    <citation type="journal article" date="2010" name="J. Bacteriol.">
        <title>The complete genome sequence of Croceibacter atlanticus HTCC2559T.</title>
        <authorList>
            <person name="Oh H.M."/>
            <person name="Kang I."/>
            <person name="Ferriera S."/>
            <person name="Giovannoni S.J."/>
            <person name="Cho J.C."/>
        </authorList>
    </citation>
    <scope>NUCLEOTIDE SEQUENCE [LARGE SCALE GENOMIC DNA]</scope>
    <source>
        <strain evidence="3">ATCC BAA-628 / HTCC2559 / KCTC 12090</strain>
    </source>
</reference>
<evidence type="ECO:0000313" key="3">
    <source>
        <dbReference type="Proteomes" id="UP000002297"/>
    </source>
</evidence>
<dbReference type="Pfam" id="PF19573">
    <property type="entry name" value="DUF6089"/>
    <property type="match status" value="1"/>
</dbReference>
<dbReference type="InterPro" id="IPR011250">
    <property type="entry name" value="OMP/PagP_B-barrel"/>
</dbReference>
<gene>
    <name evidence="2" type="ordered locus">CA2559_04325</name>
</gene>
<evidence type="ECO:0000313" key="2">
    <source>
        <dbReference type="EMBL" id="EAP87954.1"/>
    </source>
</evidence>
<protein>
    <submittedName>
        <fullName evidence="2">Inorganic polyphosphate/ATP-NAD kinase</fullName>
    </submittedName>
</protein>
<proteinExistence type="predicted"/>
<accession>A3U6T7</accession>
<dbReference type="STRING" id="216432.CA2559_04325"/>
<dbReference type="AlphaFoldDB" id="A3U6T7"/>
<dbReference type="EMBL" id="CP002046">
    <property type="protein sequence ID" value="EAP87954.1"/>
    <property type="molecule type" value="Genomic_DNA"/>
</dbReference>
<sequence length="220" mass="24594">MIFCTTYTYSQTYEIGGFVGGANYIGDVGNSSFINPNSLAGGLLFKWNRSDRHSFRFSLLHAEINADDANSDEPRRQQRGYEFTNNITEASLGIEYTFWEWNLHNGKRQAVPYLYTGLTGFYANQIFRDGIELKRGGDNINIAIPAVVGFKATIGRHLIAGFEVGARYTFTDNLDGSNPEELGSDGGAQPFGNINTNDWYVFTGITLTYSFGRKPCYCNF</sequence>
<keyword evidence="2" id="KW-0418">Kinase</keyword>
<dbReference type="eggNOG" id="COG3637">
    <property type="taxonomic scope" value="Bacteria"/>
</dbReference>
<dbReference type="InterPro" id="IPR045743">
    <property type="entry name" value="DUF6089"/>
</dbReference>
<dbReference type="KEGG" id="cat:CA2559_04325"/>
<name>A3U6T7_CROAH</name>
<dbReference type="HOGENOM" id="CLU_071588_1_0_10"/>
<feature type="domain" description="DUF6089" evidence="1">
    <location>
        <begin position="2"/>
        <end position="219"/>
    </location>
</feature>
<dbReference type="Proteomes" id="UP000002297">
    <property type="component" value="Chromosome"/>
</dbReference>
<keyword evidence="2" id="KW-0808">Transferase</keyword>
<keyword evidence="3" id="KW-1185">Reference proteome</keyword>
<evidence type="ECO:0000259" key="1">
    <source>
        <dbReference type="Pfam" id="PF19573"/>
    </source>
</evidence>
<dbReference type="GO" id="GO:0016301">
    <property type="term" value="F:kinase activity"/>
    <property type="evidence" value="ECO:0007669"/>
    <property type="project" value="UniProtKB-KW"/>
</dbReference>